<feature type="domain" description="D-alanyl-D-alanine carboxypeptidase-like core" evidence="2">
    <location>
        <begin position="108"/>
        <end position="243"/>
    </location>
</feature>
<keyword evidence="1" id="KW-0812">Transmembrane</keyword>
<dbReference type="InterPro" id="IPR052179">
    <property type="entry name" value="DD-CPase-like"/>
</dbReference>
<keyword evidence="3" id="KW-0378">Hydrolase</keyword>
<keyword evidence="1" id="KW-0472">Membrane</keyword>
<dbReference type="GO" id="GO:0006508">
    <property type="term" value="P:proteolysis"/>
    <property type="evidence" value="ECO:0007669"/>
    <property type="project" value="InterPro"/>
</dbReference>
<sequence>MIIPEIIFSGKKGDGLMRKKQYIRRRHKYFVLLILEIIGTWFLTVLVIQYCTSTQQPVKNTIPVSRFVRPKQKEQTVHIPWNLILINHENYVPDGFQPDLTTLNNGCQVDRRILPDLQKMMNAARKRGLYPSVCSAYRTEERQTYLLERDINKYLNQGCTEAEARKKASRWVALPGRSEHQTGLAVDIVAVDYPVLDETQEKRKEQQWLMENSWKYGFILRYPKNKTNITKIGYEPWHYRYVGRKAAGEMKKKNMCLEEYIKYVSDKMYKIS</sequence>
<dbReference type="AlphaFoldDB" id="B0MDX2"/>
<dbReference type="Proteomes" id="UP000004935">
    <property type="component" value="Unassembled WGS sequence"/>
</dbReference>
<evidence type="ECO:0000256" key="1">
    <source>
        <dbReference type="SAM" id="Phobius"/>
    </source>
</evidence>
<dbReference type="InterPro" id="IPR058193">
    <property type="entry name" value="VanY/YodJ_core_dom"/>
</dbReference>
<dbReference type="EC" id="3.4.16.4" evidence="3"/>
<reference evidence="3" key="1">
    <citation type="submission" date="2007-11" db="EMBL/GenBank/DDBJ databases">
        <authorList>
            <person name="Fulton L."/>
            <person name="Clifton S."/>
            <person name="Fulton B."/>
            <person name="Xu J."/>
            <person name="Minx P."/>
            <person name="Pepin K.H."/>
            <person name="Johnson M."/>
            <person name="Thiruvilangam P."/>
            <person name="Bhonagiri V."/>
            <person name="Nash W.E."/>
            <person name="Mardis E.R."/>
            <person name="Wilson R.K."/>
        </authorList>
    </citation>
    <scope>NUCLEOTIDE SEQUENCE [LARGE SCALE GENOMIC DNA]</scope>
    <source>
        <strain evidence="3">DSM 14662</strain>
    </source>
</reference>
<proteinExistence type="predicted"/>
<feature type="transmembrane region" description="Helical" evidence="1">
    <location>
        <begin position="29"/>
        <end position="50"/>
    </location>
</feature>
<keyword evidence="4" id="KW-1185">Reference proteome</keyword>
<accession>B0MDX2</accession>
<dbReference type="InterPro" id="IPR009045">
    <property type="entry name" value="Zn_M74/Hedgehog-like"/>
</dbReference>
<dbReference type="PANTHER" id="PTHR34385">
    <property type="entry name" value="D-ALANYL-D-ALANINE CARBOXYPEPTIDASE"/>
    <property type="match status" value="1"/>
</dbReference>
<gene>
    <name evidence="3" type="ORF">ANACAC_01765</name>
</gene>
<dbReference type="HOGENOM" id="CLU_054193_5_0_9"/>
<name>B0MDX2_ANACD</name>
<evidence type="ECO:0000259" key="2">
    <source>
        <dbReference type="Pfam" id="PF02557"/>
    </source>
</evidence>
<dbReference type="eggNOG" id="COG1876">
    <property type="taxonomic scope" value="Bacteria"/>
</dbReference>
<keyword evidence="3" id="KW-0121">Carboxypeptidase</keyword>
<keyword evidence="3" id="KW-0645">Protease</keyword>
<dbReference type="STRING" id="411490.ANACAC_01765"/>
<dbReference type="EMBL" id="ABAX03000012">
    <property type="protein sequence ID" value="EDR98142.1"/>
    <property type="molecule type" value="Genomic_DNA"/>
</dbReference>
<protein>
    <submittedName>
        <fullName evidence="3">Serine-type D-Ala-D-Ala carboxypeptidase</fullName>
        <ecNumber evidence="3">3.4.16.4</ecNumber>
    </submittedName>
</protein>
<evidence type="ECO:0000313" key="4">
    <source>
        <dbReference type="Proteomes" id="UP000004935"/>
    </source>
</evidence>
<comment type="caution">
    <text evidence="3">The sequence shown here is derived from an EMBL/GenBank/DDBJ whole genome shotgun (WGS) entry which is preliminary data.</text>
</comment>
<dbReference type="SUPFAM" id="SSF55166">
    <property type="entry name" value="Hedgehog/DD-peptidase"/>
    <property type="match status" value="1"/>
</dbReference>
<organism evidence="3 4">
    <name type="scientific">Anaerostipes caccae (strain DSM 14662 / CCUG 47493 / JCM 13470 / NCIMB 13811 / L1-92)</name>
    <dbReference type="NCBI Taxonomy" id="411490"/>
    <lineage>
        <taxon>Bacteria</taxon>
        <taxon>Bacillati</taxon>
        <taxon>Bacillota</taxon>
        <taxon>Clostridia</taxon>
        <taxon>Lachnospirales</taxon>
        <taxon>Lachnospiraceae</taxon>
        <taxon>Anaerostipes</taxon>
    </lineage>
</organism>
<keyword evidence="1" id="KW-1133">Transmembrane helix</keyword>
<evidence type="ECO:0000313" key="3">
    <source>
        <dbReference type="EMBL" id="EDR98142.1"/>
    </source>
</evidence>
<dbReference type="InterPro" id="IPR003709">
    <property type="entry name" value="VanY-like_core_dom"/>
</dbReference>
<dbReference type="Gene3D" id="3.30.1380.10">
    <property type="match status" value="1"/>
</dbReference>
<dbReference type="Pfam" id="PF02557">
    <property type="entry name" value="VanY"/>
    <property type="match status" value="1"/>
</dbReference>
<dbReference type="CDD" id="cd14852">
    <property type="entry name" value="LD-carboxypeptidase"/>
    <property type="match status" value="1"/>
</dbReference>
<reference evidence="3" key="2">
    <citation type="submission" date="2013-11" db="EMBL/GenBank/DDBJ databases">
        <title>Draft genome sequence of Anaerostipes caccae (DSM 14662).</title>
        <authorList>
            <person name="Sudarsanam P."/>
            <person name="Ley R."/>
            <person name="Guruge J."/>
            <person name="Turnbaugh P.J."/>
            <person name="Mahowald M."/>
            <person name="Liep D."/>
            <person name="Gordon J."/>
        </authorList>
    </citation>
    <scope>NUCLEOTIDE SEQUENCE</scope>
    <source>
        <strain evidence="3">DSM 14662</strain>
    </source>
</reference>
<dbReference type="PANTHER" id="PTHR34385:SF1">
    <property type="entry name" value="PEPTIDOGLYCAN L-ALANYL-D-GLUTAMATE ENDOPEPTIDASE CWLK"/>
    <property type="match status" value="1"/>
</dbReference>
<dbReference type="GO" id="GO:0009002">
    <property type="term" value="F:serine-type D-Ala-D-Ala carboxypeptidase activity"/>
    <property type="evidence" value="ECO:0007669"/>
    <property type="project" value="UniProtKB-EC"/>
</dbReference>